<accession>X0XKZ0</accession>
<reference evidence="1" key="1">
    <citation type="journal article" date="2014" name="Front. Microbiol.">
        <title>High frequency of phylogenetically diverse reductive dehalogenase-homologous genes in deep subseafloor sedimentary metagenomes.</title>
        <authorList>
            <person name="Kawai M."/>
            <person name="Futagami T."/>
            <person name="Toyoda A."/>
            <person name="Takaki Y."/>
            <person name="Nishi S."/>
            <person name="Hori S."/>
            <person name="Arai W."/>
            <person name="Tsubouchi T."/>
            <person name="Morono Y."/>
            <person name="Uchiyama I."/>
            <person name="Ito T."/>
            <person name="Fujiyama A."/>
            <person name="Inagaki F."/>
            <person name="Takami H."/>
        </authorList>
    </citation>
    <scope>NUCLEOTIDE SEQUENCE</scope>
    <source>
        <strain evidence="1">Expedition CK06-06</strain>
    </source>
</reference>
<dbReference type="EMBL" id="BARS01040462">
    <property type="protein sequence ID" value="GAG35967.1"/>
    <property type="molecule type" value="Genomic_DNA"/>
</dbReference>
<proteinExistence type="predicted"/>
<sequence length="68" mass="7891">MKIDFRVAAGIKKGERKRKTKKIGTNTMPNGLVKKESPIVKPAREIQRRFLLDRAFQVRAMLLIRNKV</sequence>
<name>X0XKZ0_9ZZZZ</name>
<comment type="caution">
    <text evidence="1">The sequence shown here is derived from an EMBL/GenBank/DDBJ whole genome shotgun (WGS) entry which is preliminary data.</text>
</comment>
<gene>
    <name evidence="1" type="ORF">S01H1_61672</name>
</gene>
<protein>
    <submittedName>
        <fullName evidence="1">Uncharacterized protein</fullName>
    </submittedName>
</protein>
<organism evidence="1">
    <name type="scientific">marine sediment metagenome</name>
    <dbReference type="NCBI Taxonomy" id="412755"/>
    <lineage>
        <taxon>unclassified sequences</taxon>
        <taxon>metagenomes</taxon>
        <taxon>ecological metagenomes</taxon>
    </lineage>
</organism>
<evidence type="ECO:0000313" key="1">
    <source>
        <dbReference type="EMBL" id="GAG35967.1"/>
    </source>
</evidence>
<dbReference type="AlphaFoldDB" id="X0XKZ0"/>